<feature type="transmembrane region" description="Helical" evidence="7">
    <location>
        <begin position="56"/>
        <end position="72"/>
    </location>
</feature>
<dbReference type="PANTHER" id="PTHR24221:SF654">
    <property type="entry name" value="ATP-BINDING CASSETTE SUB-FAMILY B MEMBER 6"/>
    <property type="match status" value="1"/>
</dbReference>
<dbReference type="SUPFAM" id="SSF52540">
    <property type="entry name" value="P-loop containing nucleoside triphosphate hydrolases"/>
    <property type="match status" value="1"/>
</dbReference>
<evidence type="ECO:0000256" key="5">
    <source>
        <dbReference type="ARBA" id="ARBA00022989"/>
    </source>
</evidence>
<keyword evidence="11" id="KW-1185">Reference proteome</keyword>
<gene>
    <name evidence="10" type="ORF">AXE65_12930</name>
</gene>
<evidence type="ECO:0000256" key="2">
    <source>
        <dbReference type="ARBA" id="ARBA00022692"/>
    </source>
</evidence>
<evidence type="ECO:0000259" key="8">
    <source>
        <dbReference type="PROSITE" id="PS50893"/>
    </source>
</evidence>
<dbReference type="PROSITE" id="PS50929">
    <property type="entry name" value="ABC_TM1F"/>
    <property type="match status" value="1"/>
</dbReference>
<feature type="transmembrane region" description="Helical" evidence="7">
    <location>
        <begin position="24"/>
        <end position="50"/>
    </location>
</feature>
<evidence type="ECO:0000259" key="9">
    <source>
        <dbReference type="PROSITE" id="PS50929"/>
    </source>
</evidence>
<sequence length="533" mass="56452">MNAPSLAAQRHPVCALPVIARRRLLWIALGWVVVAVLEATAYTVLARAFVHHDGPIWVLACAATAIATTVLVQRAGFFSGARLAGDLYAALGAALARAKLSWFTDAQRTRITLLAGQGIPGFMSVPAHQLQAFLHTPLLPLLLLPGVALLAGTSMAVLAIALLALSLGIQFLAQHALSRADARRHATAQASAQATLELVNHLELLRTAAGPQRATGRIEQRWYEQEHTLAATNRAAALATLISSLASVLPLAGMAAGATLLGVDSPSHLLALLLLTARAAAPLDELAQAGLRVNDVLASLRNYRQTISAPALLEPAPHTAEQPANHHITVQQLSHAPVLHNVNADISPGSRVLISGPSGSGKSTLLELMMRFDDPQQGRITLGGVALHQMRYSDLIEHLAYVPQQPVVFTGTLLDNIRLGCPQATKVQAEVAARHAALGQVIDRSPQGLHQSVGHQGAALSGGERQRVALARALLKNAPILLLDEATCALDETTEREVAGYIRTLSATVIVVTHRDAAIWQPTHHINLRGACP</sequence>
<dbReference type="Pfam" id="PF00005">
    <property type="entry name" value="ABC_tran"/>
    <property type="match status" value="1"/>
</dbReference>
<protein>
    <submittedName>
        <fullName evidence="10">ABC transporter</fullName>
    </submittedName>
</protein>
<dbReference type="Proteomes" id="UP000072660">
    <property type="component" value="Unassembled WGS sequence"/>
</dbReference>
<comment type="caution">
    <text evidence="10">The sequence shown here is derived from an EMBL/GenBank/DDBJ whole genome shotgun (WGS) entry which is preliminary data.</text>
</comment>
<keyword evidence="4" id="KW-0067">ATP-binding</keyword>
<dbReference type="InterPro" id="IPR036640">
    <property type="entry name" value="ABC1_TM_sf"/>
</dbReference>
<keyword evidence="3" id="KW-0547">Nucleotide-binding</keyword>
<dbReference type="InterPro" id="IPR039421">
    <property type="entry name" value="Type_1_exporter"/>
</dbReference>
<dbReference type="Gene3D" id="3.40.50.300">
    <property type="entry name" value="P-loop containing nucleotide triphosphate hydrolases"/>
    <property type="match status" value="1"/>
</dbReference>
<dbReference type="GO" id="GO:0140359">
    <property type="term" value="F:ABC-type transporter activity"/>
    <property type="evidence" value="ECO:0007669"/>
    <property type="project" value="InterPro"/>
</dbReference>
<evidence type="ECO:0000256" key="6">
    <source>
        <dbReference type="ARBA" id="ARBA00023136"/>
    </source>
</evidence>
<dbReference type="InterPro" id="IPR003593">
    <property type="entry name" value="AAA+_ATPase"/>
</dbReference>
<evidence type="ECO:0000256" key="4">
    <source>
        <dbReference type="ARBA" id="ARBA00022840"/>
    </source>
</evidence>
<accession>A0A139SV61</accession>
<evidence type="ECO:0000256" key="7">
    <source>
        <dbReference type="SAM" id="Phobius"/>
    </source>
</evidence>
<dbReference type="InterPro" id="IPR003439">
    <property type="entry name" value="ABC_transporter-like_ATP-bd"/>
</dbReference>
<organism evidence="10 11">
    <name type="scientific">Ventosimonas gracilis</name>
    <dbReference type="NCBI Taxonomy" id="1680762"/>
    <lineage>
        <taxon>Bacteria</taxon>
        <taxon>Pseudomonadati</taxon>
        <taxon>Pseudomonadota</taxon>
        <taxon>Gammaproteobacteria</taxon>
        <taxon>Pseudomonadales</taxon>
        <taxon>Ventosimonadaceae</taxon>
        <taxon>Ventosimonas</taxon>
    </lineage>
</organism>
<dbReference type="GO" id="GO:0034040">
    <property type="term" value="F:ATPase-coupled lipid transmembrane transporter activity"/>
    <property type="evidence" value="ECO:0007669"/>
    <property type="project" value="TreeGrafter"/>
</dbReference>
<dbReference type="AlphaFoldDB" id="A0A139SV61"/>
<dbReference type="PROSITE" id="PS00211">
    <property type="entry name" value="ABC_TRANSPORTER_1"/>
    <property type="match status" value="1"/>
</dbReference>
<evidence type="ECO:0000313" key="10">
    <source>
        <dbReference type="EMBL" id="KXU38475.1"/>
    </source>
</evidence>
<reference evidence="10 11" key="1">
    <citation type="submission" date="2016-02" db="EMBL/GenBank/DDBJ databases">
        <authorList>
            <person name="Wen L."/>
            <person name="He K."/>
            <person name="Yang H."/>
        </authorList>
    </citation>
    <scope>NUCLEOTIDE SEQUENCE [LARGE SCALE GENOMIC DNA]</scope>
    <source>
        <strain evidence="10 11">CV58</strain>
    </source>
</reference>
<dbReference type="RefSeq" id="WP_068389307.1">
    <property type="nucleotide sequence ID" value="NZ_LSZO01000130.1"/>
</dbReference>
<evidence type="ECO:0000313" key="11">
    <source>
        <dbReference type="Proteomes" id="UP000072660"/>
    </source>
</evidence>
<dbReference type="SMART" id="SM00382">
    <property type="entry name" value="AAA"/>
    <property type="match status" value="1"/>
</dbReference>
<dbReference type="InterPro" id="IPR011527">
    <property type="entry name" value="ABC1_TM_dom"/>
</dbReference>
<dbReference type="SUPFAM" id="SSF90123">
    <property type="entry name" value="ABC transporter transmembrane region"/>
    <property type="match status" value="1"/>
</dbReference>
<dbReference type="GO" id="GO:0016887">
    <property type="term" value="F:ATP hydrolysis activity"/>
    <property type="evidence" value="ECO:0007669"/>
    <property type="project" value="InterPro"/>
</dbReference>
<dbReference type="InterPro" id="IPR027417">
    <property type="entry name" value="P-loop_NTPase"/>
</dbReference>
<evidence type="ECO:0000256" key="3">
    <source>
        <dbReference type="ARBA" id="ARBA00022741"/>
    </source>
</evidence>
<feature type="domain" description="ABC transporter" evidence="8">
    <location>
        <begin position="291"/>
        <end position="531"/>
    </location>
</feature>
<name>A0A139SV61_9GAMM</name>
<dbReference type="InterPro" id="IPR017871">
    <property type="entry name" value="ABC_transporter-like_CS"/>
</dbReference>
<dbReference type="Gene3D" id="1.20.1560.10">
    <property type="entry name" value="ABC transporter type 1, transmembrane domain"/>
    <property type="match status" value="1"/>
</dbReference>
<dbReference type="OrthoDB" id="9806127at2"/>
<proteinExistence type="predicted"/>
<dbReference type="PROSITE" id="PS50893">
    <property type="entry name" value="ABC_TRANSPORTER_2"/>
    <property type="match status" value="1"/>
</dbReference>
<feature type="domain" description="ABC transmembrane type-1" evidence="9">
    <location>
        <begin position="27"/>
        <end position="295"/>
    </location>
</feature>
<dbReference type="GO" id="GO:0005886">
    <property type="term" value="C:plasma membrane"/>
    <property type="evidence" value="ECO:0007669"/>
    <property type="project" value="UniProtKB-SubCell"/>
</dbReference>
<dbReference type="GO" id="GO:0005524">
    <property type="term" value="F:ATP binding"/>
    <property type="evidence" value="ECO:0007669"/>
    <property type="project" value="UniProtKB-KW"/>
</dbReference>
<dbReference type="PANTHER" id="PTHR24221">
    <property type="entry name" value="ATP-BINDING CASSETTE SUB-FAMILY B"/>
    <property type="match status" value="1"/>
</dbReference>
<evidence type="ECO:0000256" key="1">
    <source>
        <dbReference type="ARBA" id="ARBA00004651"/>
    </source>
</evidence>
<feature type="transmembrane region" description="Helical" evidence="7">
    <location>
        <begin position="141"/>
        <end position="169"/>
    </location>
</feature>
<keyword evidence="6 7" id="KW-0472">Membrane</keyword>
<keyword evidence="5 7" id="KW-1133">Transmembrane helix</keyword>
<keyword evidence="2 7" id="KW-0812">Transmembrane</keyword>
<comment type="subcellular location">
    <subcellularLocation>
        <location evidence="1">Cell membrane</location>
        <topology evidence="1">Multi-pass membrane protein</topology>
    </subcellularLocation>
</comment>
<dbReference type="EMBL" id="LSZO01000130">
    <property type="protein sequence ID" value="KXU38475.1"/>
    <property type="molecule type" value="Genomic_DNA"/>
</dbReference>